<feature type="region of interest" description="Disordered" evidence="3">
    <location>
        <begin position="443"/>
        <end position="464"/>
    </location>
</feature>
<feature type="compositionally biased region" description="Polar residues" evidence="3">
    <location>
        <begin position="392"/>
        <end position="412"/>
    </location>
</feature>
<dbReference type="VEuPathDB" id="FungiDB:VP01_17g18"/>
<feature type="compositionally biased region" description="Basic residues" evidence="3">
    <location>
        <begin position="20"/>
        <end position="29"/>
    </location>
</feature>
<dbReference type="STRING" id="27349.A0A0L6VEA3"/>
<feature type="region of interest" description="Disordered" evidence="3">
    <location>
        <begin position="312"/>
        <end position="340"/>
    </location>
</feature>
<feature type="region of interest" description="Disordered" evidence="3">
    <location>
        <begin position="506"/>
        <end position="527"/>
    </location>
</feature>
<name>A0A0L6VEA3_9BASI</name>
<feature type="region of interest" description="Disordered" evidence="3">
    <location>
        <begin position="1"/>
        <end position="143"/>
    </location>
</feature>
<dbReference type="SMART" id="SM00955">
    <property type="entry name" value="RNB"/>
    <property type="match status" value="1"/>
</dbReference>
<comment type="caution">
    <text evidence="5">The sequence shown here is derived from an EMBL/GenBank/DDBJ whole genome shotgun (WGS) entry which is preliminary data.</text>
</comment>
<dbReference type="OrthoDB" id="372421at2759"/>
<dbReference type="InterPro" id="IPR041093">
    <property type="entry name" value="Dis3l2-like_C"/>
</dbReference>
<dbReference type="PROSITE" id="PS01175">
    <property type="entry name" value="RIBONUCLEASE_II"/>
    <property type="match status" value="1"/>
</dbReference>
<comment type="similarity">
    <text evidence="1 2">Belongs to the RNR ribonuclease family.</text>
</comment>
<evidence type="ECO:0000313" key="6">
    <source>
        <dbReference type="Proteomes" id="UP000037035"/>
    </source>
</evidence>
<evidence type="ECO:0000256" key="3">
    <source>
        <dbReference type="SAM" id="MobiDB-lite"/>
    </source>
</evidence>
<dbReference type="Proteomes" id="UP000037035">
    <property type="component" value="Unassembled WGS sequence"/>
</dbReference>
<dbReference type="FunFam" id="2.40.50.700:FF:000002">
    <property type="entry name" value="Cell wall biogenesis protein"/>
    <property type="match status" value="1"/>
</dbReference>
<dbReference type="Gene3D" id="2.40.50.140">
    <property type="entry name" value="Nucleic acid-binding proteins"/>
    <property type="match status" value="1"/>
</dbReference>
<feature type="compositionally biased region" description="Polar residues" evidence="3">
    <location>
        <begin position="41"/>
        <end position="50"/>
    </location>
</feature>
<reference evidence="5 6" key="1">
    <citation type="submission" date="2015-08" db="EMBL/GenBank/DDBJ databases">
        <title>Next Generation Sequencing and Analysis of the Genome of Puccinia sorghi L Schw, the Causal Agent of Maize Common Rust.</title>
        <authorList>
            <person name="Rochi L."/>
            <person name="Burguener G."/>
            <person name="Darino M."/>
            <person name="Turjanski A."/>
            <person name="Kreff E."/>
            <person name="Dieguez M.J."/>
            <person name="Sacco F."/>
        </authorList>
    </citation>
    <scope>NUCLEOTIDE SEQUENCE [LARGE SCALE GENOMIC DNA]</scope>
    <source>
        <strain evidence="5 6">RO10H11247</strain>
    </source>
</reference>
<dbReference type="Pfam" id="PF00773">
    <property type="entry name" value="RNB"/>
    <property type="match status" value="2"/>
</dbReference>
<dbReference type="SUPFAM" id="SSF50249">
    <property type="entry name" value="Nucleic acid-binding proteins"/>
    <property type="match status" value="2"/>
</dbReference>
<evidence type="ECO:0000313" key="5">
    <source>
        <dbReference type="EMBL" id="KNZ59116.1"/>
    </source>
</evidence>
<accession>A0A0L6VEA3</accession>
<dbReference type="PANTHER" id="PTHR23355">
    <property type="entry name" value="RIBONUCLEASE"/>
    <property type="match status" value="1"/>
</dbReference>
<dbReference type="InterPro" id="IPR012340">
    <property type="entry name" value="NA-bd_OB-fold"/>
</dbReference>
<feature type="compositionally biased region" description="Basic and acidic residues" evidence="3">
    <location>
        <begin position="633"/>
        <end position="642"/>
    </location>
</feature>
<dbReference type="FunFam" id="2.40.50.690:FF:000001">
    <property type="entry name" value="Cell wall biogenesis protein"/>
    <property type="match status" value="1"/>
</dbReference>
<feature type="region of interest" description="Disordered" evidence="3">
    <location>
        <begin position="692"/>
        <end position="718"/>
    </location>
</feature>
<gene>
    <name evidence="5" type="ORF">VP01_17g18</name>
</gene>
<evidence type="ECO:0000256" key="2">
    <source>
        <dbReference type="RuleBase" id="RU003901"/>
    </source>
</evidence>
<dbReference type="Gene3D" id="2.40.50.700">
    <property type="match status" value="1"/>
</dbReference>
<feature type="region of interest" description="Disordered" evidence="3">
    <location>
        <begin position="369"/>
        <end position="422"/>
    </location>
</feature>
<feature type="region of interest" description="Disordered" evidence="3">
    <location>
        <begin position="609"/>
        <end position="645"/>
    </location>
</feature>
<dbReference type="InterPro" id="IPR022966">
    <property type="entry name" value="RNase_II/R_CS"/>
</dbReference>
<protein>
    <recommendedName>
        <fullName evidence="4">RNB domain-containing protein</fullName>
    </recommendedName>
</protein>
<dbReference type="InterPro" id="IPR050180">
    <property type="entry name" value="RNR_Ribonuclease"/>
</dbReference>
<dbReference type="InterPro" id="IPR041505">
    <property type="entry name" value="Dis3_CSD2"/>
</dbReference>
<keyword evidence="6" id="KW-1185">Reference proteome</keyword>
<feature type="compositionally biased region" description="Polar residues" evidence="3">
    <location>
        <begin position="370"/>
        <end position="380"/>
    </location>
</feature>
<feature type="compositionally biased region" description="Low complexity" evidence="3">
    <location>
        <begin position="413"/>
        <end position="422"/>
    </location>
</feature>
<proteinExistence type="inferred from homology"/>
<feature type="compositionally biased region" description="Polar residues" evidence="3">
    <location>
        <begin position="58"/>
        <end position="73"/>
    </location>
</feature>
<sequence length="1359" mass="148058">MADNSDQHSSTTSNGNGSRNGRKSNSRPHSRNEGRLDGSTGAKNSSNGPAKTSDRDSPTGQNNQRRGSAQRVANPTGRKANDPPPVQARRASDVGPSSGSNNSLSGSMHAPKGRMQSAGQRKPSIDKNAGAKSTLNPNAGGFQPGALSSIMDVDAEVLVTPTPGQTQFNHEALQRPPANFPGGFVGELPDNFGRLTGLNNARGFAFPGANTLSHSHLAQQLMQQQQQLQFLNNFSGAGSLSGLNDLQATVQQQAMQVVQMQAALQAAQAQGPHASAPRFSSMDVMSPLSESLQIQQQLEMLRHQQEALMNRFGDLQTGPPPDRSQPVHRRGQSAQVSSVQSNAGNAFGAMGRFGLDGVGPFNQGLGGNDTLANSMANGGSANPKGHGRRHSVQVSSNTGSNSQQQLGFPGQNSQFPSSLPSSTFSTYLANPVGSDLDFGMGSGFSNNGSGPQGHRRGHSKANSISNIGGFNMDFGAQASTDLNQAQMQLQQLAQFRAASGHTRVPSFGFQNPMNLGPGQSHVGQGSQQMRKSLFAPYLPQASIPPLLAAGKLVIGVLRVNKRNRSDAYVATDSLDSDIYICGSKDRNRALEGDVVAVELLDVDEVWGTKKEKEEKKRKKEENQAFDSRAQQNNRREDKKRDDVEVEGQGLTLFEEEEVNDEQRPNFAGHIVAVVERMPGQLFSGTLGLLRPSSAATKEKQEAERREREGVDLRGGQREEQRPKIVWHRPTDKRVPLIAIPVDQAPADFLADPNKYSSTLFIAGIKRWPITSLHPFGTLVEELGPIGDIEVETNALLKDCNFTSEEFSENVVKCLPPLPWTIPEREYEVRRDFRKQVVFTIDGATARDLDDALHISTNEDGSFEVGVHIADVTHFVKPGTALDREAHKLTFSVVFKMTPQVLTNAPVTPEMKVEQEGVTVDQICESLKALSQISRQLRTRRFEEGCLRIDNIRLNIKLDEEGLPDDCMVVLGDEAKQLVEEFMLLANSAVAKKIAAGLPEQAMLRRHEAPIDRRLEGFAKKAAKMGFEVDTSSAGSLMKSISSMEQAGKAPQFVLQLLSTKAMVKAKYFCGGALDIAKWAHYALNIPVYTHFTSPIRRFADVVVHRQLEAVLSNSCDIKFTMDPDSVSKCAQFCNVKKHAARLAEEQSQHLFLCVLIADLTAKYGPVIRCANVVGVLDEAFDVAVPDFGIEKRVHVDQMPIDNHVHDEHANTLKLYWKEGVDVVAHLSEHSTDAHWHSIRHHAERHAKLMEASSQSVQAESALFEDDEDDVVQHPLKAGSGKTGELTEREKKSVQRLKSAEMARAKGKVVLQWEGVEKIEAAPGITHCVQTIKELQTVPVIITADITKSPPVLKIFASVV</sequence>
<feature type="domain" description="RNB" evidence="4">
    <location>
        <begin position="829"/>
        <end position="1113"/>
    </location>
</feature>
<dbReference type="EMBL" id="LAVV01006615">
    <property type="protein sequence ID" value="KNZ59116.1"/>
    <property type="molecule type" value="Genomic_DNA"/>
</dbReference>
<evidence type="ECO:0000256" key="1">
    <source>
        <dbReference type="ARBA" id="ARBA00005785"/>
    </source>
</evidence>
<dbReference type="GO" id="GO:0003723">
    <property type="term" value="F:RNA binding"/>
    <property type="evidence" value="ECO:0007669"/>
    <property type="project" value="InterPro"/>
</dbReference>
<evidence type="ECO:0000259" key="4">
    <source>
        <dbReference type="SMART" id="SM00955"/>
    </source>
</evidence>
<dbReference type="GO" id="GO:0000932">
    <property type="term" value="C:P-body"/>
    <property type="evidence" value="ECO:0007669"/>
    <property type="project" value="TreeGrafter"/>
</dbReference>
<dbReference type="Pfam" id="PF17849">
    <property type="entry name" value="OB_Dis3"/>
    <property type="match status" value="1"/>
</dbReference>
<dbReference type="InterPro" id="IPR001900">
    <property type="entry name" value="RNase_II/R"/>
</dbReference>
<dbReference type="GO" id="GO:0000175">
    <property type="term" value="F:3'-5'-RNA exonuclease activity"/>
    <property type="evidence" value="ECO:0007669"/>
    <property type="project" value="TreeGrafter"/>
</dbReference>
<feature type="compositionally biased region" description="Basic and acidic residues" evidence="3">
    <location>
        <begin position="609"/>
        <end position="622"/>
    </location>
</feature>
<feature type="compositionally biased region" description="Basic and acidic residues" evidence="3">
    <location>
        <begin position="696"/>
        <end position="718"/>
    </location>
</feature>
<dbReference type="Gene3D" id="2.40.50.690">
    <property type="match status" value="1"/>
</dbReference>
<organism evidence="5 6">
    <name type="scientific">Puccinia sorghi</name>
    <dbReference type="NCBI Taxonomy" id="27349"/>
    <lineage>
        <taxon>Eukaryota</taxon>
        <taxon>Fungi</taxon>
        <taxon>Dikarya</taxon>
        <taxon>Basidiomycota</taxon>
        <taxon>Pucciniomycotina</taxon>
        <taxon>Pucciniomycetes</taxon>
        <taxon>Pucciniales</taxon>
        <taxon>Pucciniaceae</taxon>
        <taxon>Puccinia</taxon>
    </lineage>
</organism>
<dbReference type="GO" id="GO:0006402">
    <property type="term" value="P:mRNA catabolic process"/>
    <property type="evidence" value="ECO:0007669"/>
    <property type="project" value="TreeGrafter"/>
</dbReference>
<dbReference type="PANTHER" id="PTHR23355:SF9">
    <property type="entry name" value="DIS3-LIKE EXONUCLEASE 2"/>
    <property type="match status" value="1"/>
</dbReference>
<feature type="compositionally biased region" description="Low complexity" evidence="3">
    <location>
        <begin position="9"/>
        <end position="19"/>
    </location>
</feature>
<dbReference type="Pfam" id="PF17877">
    <property type="entry name" value="Dis3l2_C_term"/>
    <property type="match status" value="1"/>
</dbReference>
<feature type="compositionally biased region" description="Low complexity" evidence="3">
    <location>
        <begin position="97"/>
        <end position="107"/>
    </location>
</feature>